<feature type="region of interest" description="Disordered" evidence="1">
    <location>
        <begin position="130"/>
        <end position="151"/>
    </location>
</feature>
<evidence type="ECO:0000313" key="3">
    <source>
        <dbReference type="Proteomes" id="UP001162029"/>
    </source>
</evidence>
<feature type="compositionally biased region" description="Polar residues" evidence="1">
    <location>
        <begin position="14"/>
        <end position="49"/>
    </location>
</feature>
<dbReference type="EMBL" id="CANTFM010001926">
    <property type="protein sequence ID" value="CAI5743753.1"/>
    <property type="molecule type" value="Genomic_DNA"/>
</dbReference>
<sequence length="303" mass="34323">MSTVVAEPLRHSEMGTSSTGVKSQASVANGTKESASNAALEQTSETASDTSRKLVEQTKFRLQIQMQFVQNARRKILDETHPDMYFKHGTAVIYNYECDEANSEYDLHCEKLRQDMLEEIHHEMEILNDQRKGGHSHAQTTTRKTRSTRNKSGLEAGVVLETAQKTKKRVGSVFQPLENKLGQSEIDHDVRELTSVYEATKKRRMDFDTDCEITPVAKFYRNKFLYRDWIFQEGDEVYVLNYPASSEYAAVICGISPMELLVLSEKGKHCRLVIMDIRQGRVVLTTLSSEQAASRDDLGDASL</sequence>
<gene>
    <name evidence="2" type="ORF">PDE001_LOCUS8946</name>
</gene>
<name>A0AAV0V5G2_9STRA</name>
<evidence type="ECO:0000256" key="1">
    <source>
        <dbReference type="SAM" id="MobiDB-lite"/>
    </source>
</evidence>
<feature type="region of interest" description="Disordered" evidence="1">
    <location>
        <begin position="1"/>
        <end position="52"/>
    </location>
</feature>
<reference evidence="2" key="1">
    <citation type="submission" date="2022-12" db="EMBL/GenBank/DDBJ databases">
        <authorList>
            <person name="Webb A."/>
        </authorList>
    </citation>
    <scope>NUCLEOTIDE SEQUENCE</scope>
    <source>
        <strain evidence="2">Pd1</strain>
    </source>
</reference>
<protein>
    <submittedName>
        <fullName evidence="2">Uncharacterized protein</fullName>
    </submittedName>
</protein>
<accession>A0AAV0V5G2</accession>
<organism evidence="2 3">
    <name type="scientific">Peronospora destructor</name>
    <dbReference type="NCBI Taxonomy" id="86335"/>
    <lineage>
        <taxon>Eukaryota</taxon>
        <taxon>Sar</taxon>
        <taxon>Stramenopiles</taxon>
        <taxon>Oomycota</taxon>
        <taxon>Peronosporomycetes</taxon>
        <taxon>Peronosporales</taxon>
        <taxon>Peronosporaceae</taxon>
        <taxon>Peronospora</taxon>
    </lineage>
</organism>
<keyword evidence="3" id="KW-1185">Reference proteome</keyword>
<proteinExistence type="predicted"/>
<evidence type="ECO:0000313" key="2">
    <source>
        <dbReference type="EMBL" id="CAI5743753.1"/>
    </source>
</evidence>
<dbReference type="AlphaFoldDB" id="A0AAV0V5G2"/>
<comment type="caution">
    <text evidence="2">The sequence shown here is derived from an EMBL/GenBank/DDBJ whole genome shotgun (WGS) entry which is preliminary data.</text>
</comment>
<dbReference type="Proteomes" id="UP001162029">
    <property type="component" value="Unassembled WGS sequence"/>
</dbReference>